<sequence>MAVIRAEDPSAPVAEEDVAAGASAADAWVVRAAATVLTSKAADKPTRRTVLRLKGVAFRRSVMGEWSGRAVRALSRVCVDEVSHGS</sequence>
<organism evidence="1 2">
    <name type="scientific">Streptomyces albiflavescens</name>
    <dbReference type="NCBI Taxonomy" id="1623582"/>
    <lineage>
        <taxon>Bacteria</taxon>
        <taxon>Bacillati</taxon>
        <taxon>Actinomycetota</taxon>
        <taxon>Actinomycetes</taxon>
        <taxon>Kitasatosporales</taxon>
        <taxon>Streptomycetaceae</taxon>
        <taxon>Streptomyces</taxon>
    </lineage>
</organism>
<evidence type="ECO:0000313" key="1">
    <source>
        <dbReference type="EMBL" id="GGN78994.1"/>
    </source>
</evidence>
<reference evidence="1 2" key="1">
    <citation type="journal article" date="2014" name="Int. J. Syst. Evol. Microbiol.">
        <title>Complete genome sequence of Corynebacterium casei LMG S-19264T (=DSM 44701T), isolated from a smear-ripened cheese.</title>
        <authorList>
            <consortium name="US DOE Joint Genome Institute (JGI-PGF)"/>
            <person name="Walter F."/>
            <person name="Albersmeier A."/>
            <person name="Kalinowski J."/>
            <person name="Ruckert C."/>
        </authorList>
    </citation>
    <scope>NUCLEOTIDE SEQUENCE [LARGE SCALE GENOMIC DNA]</scope>
    <source>
        <strain evidence="1 2">CGMCC 4.7111</strain>
    </source>
</reference>
<protein>
    <submittedName>
        <fullName evidence="1">Uncharacterized protein</fullName>
    </submittedName>
</protein>
<keyword evidence="2" id="KW-1185">Reference proteome</keyword>
<accession>A0A917YBD4</accession>
<dbReference type="Proteomes" id="UP000600365">
    <property type="component" value="Unassembled WGS sequence"/>
</dbReference>
<dbReference type="AlphaFoldDB" id="A0A917YBD4"/>
<gene>
    <name evidence="1" type="ORF">GCM10011579_062890</name>
</gene>
<name>A0A917YBD4_9ACTN</name>
<proteinExistence type="predicted"/>
<dbReference type="EMBL" id="BMMM01000013">
    <property type="protein sequence ID" value="GGN78994.1"/>
    <property type="molecule type" value="Genomic_DNA"/>
</dbReference>
<evidence type="ECO:0000313" key="2">
    <source>
        <dbReference type="Proteomes" id="UP000600365"/>
    </source>
</evidence>
<comment type="caution">
    <text evidence="1">The sequence shown here is derived from an EMBL/GenBank/DDBJ whole genome shotgun (WGS) entry which is preliminary data.</text>
</comment>